<feature type="compositionally biased region" description="Polar residues" evidence="1">
    <location>
        <begin position="165"/>
        <end position="184"/>
    </location>
</feature>
<feature type="compositionally biased region" description="Polar residues" evidence="1">
    <location>
        <begin position="500"/>
        <end position="509"/>
    </location>
</feature>
<evidence type="ECO:0000313" key="2">
    <source>
        <dbReference type="EMBL" id="CDW77591.1"/>
    </source>
</evidence>
<feature type="compositionally biased region" description="Polar residues" evidence="1">
    <location>
        <begin position="271"/>
        <end position="289"/>
    </location>
</feature>
<reference evidence="2 3" key="1">
    <citation type="submission" date="2014-06" db="EMBL/GenBank/DDBJ databases">
        <authorList>
            <person name="Swart Estienne"/>
        </authorList>
    </citation>
    <scope>NUCLEOTIDE SEQUENCE [LARGE SCALE GENOMIC DNA]</scope>
    <source>
        <strain evidence="2 3">130c</strain>
    </source>
</reference>
<evidence type="ECO:0000313" key="3">
    <source>
        <dbReference type="Proteomes" id="UP000039865"/>
    </source>
</evidence>
<dbReference type="InParanoid" id="A0A078A6S9"/>
<feature type="compositionally biased region" description="Polar residues" evidence="1">
    <location>
        <begin position="531"/>
        <end position="545"/>
    </location>
</feature>
<feature type="compositionally biased region" description="Low complexity" evidence="1">
    <location>
        <begin position="139"/>
        <end position="164"/>
    </location>
</feature>
<evidence type="ECO:0000256" key="1">
    <source>
        <dbReference type="SAM" id="MobiDB-lite"/>
    </source>
</evidence>
<feature type="region of interest" description="Disordered" evidence="1">
    <location>
        <begin position="133"/>
        <end position="210"/>
    </location>
</feature>
<proteinExistence type="predicted"/>
<feature type="region of interest" description="Disordered" evidence="1">
    <location>
        <begin position="232"/>
        <end position="323"/>
    </location>
</feature>
<feature type="compositionally biased region" description="Basic and acidic residues" evidence="1">
    <location>
        <begin position="516"/>
        <end position="526"/>
    </location>
</feature>
<feature type="compositionally biased region" description="Polar residues" evidence="1">
    <location>
        <begin position="561"/>
        <end position="572"/>
    </location>
</feature>
<name>A0A078A6S9_STYLE</name>
<feature type="compositionally biased region" description="Polar residues" evidence="1">
    <location>
        <begin position="298"/>
        <end position="323"/>
    </location>
</feature>
<organism evidence="2 3">
    <name type="scientific">Stylonychia lemnae</name>
    <name type="common">Ciliate</name>
    <dbReference type="NCBI Taxonomy" id="5949"/>
    <lineage>
        <taxon>Eukaryota</taxon>
        <taxon>Sar</taxon>
        <taxon>Alveolata</taxon>
        <taxon>Ciliophora</taxon>
        <taxon>Intramacronucleata</taxon>
        <taxon>Spirotrichea</taxon>
        <taxon>Stichotrichia</taxon>
        <taxon>Sporadotrichida</taxon>
        <taxon>Oxytrichidae</taxon>
        <taxon>Stylonychinae</taxon>
        <taxon>Stylonychia</taxon>
    </lineage>
</organism>
<dbReference type="Proteomes" id="UP000039865">
    <property type="component" value="Unassembled WGS sequence"/>
</dbReference>
<feature type="region of interest" description="Disordered" evidence="1">
    <location>
        <begin position="499"/>
        <end position="572"/>
    </location>
</feature>
<gene>
    <name evidence="2" type="primary">Contig9031.g9660</name>
    <name evidence="2" type="ORF">STYLEM_6554</name>
</gene>
<dbReference type="AlphaFoldDB" id="A0A078A6S9"/>
<protein>
    <submittedName>
        <fullName evidence="2">Uncharacterized protein</fullName>
    </submittedName>
</protein>
<sequence length="1065" mass="124153">MMKVKQNQHSQSKRNLDSYSAAVPKSNQSYQQSHNHDIISNAKPKYKQQNEVNIKMNNERKNTQMQYSQSYNMMEETDQQMNSKRLSTESQIIYDHLNQQQQNMQNHIKSVDLFYQQFENEVQHILKDYGHHKKRQSMQVKKQQILQSSQQSNIQQHIKQQPQSLRSSASGTISSQNKQKSPQKTPKRQQKLQSSGNLSTHKKSNCNNNDLNIYGMVDQAMPEQDKRCSFQKPIHRHTQSHQIQPQSKSKGNYYNLENQENIQDSDDGEFSVSTNPYLMPNNKSQSRLEQQPLKPRGHSNSVYQDGSTKAGQVDQYQSTPTQQKTKILDQKVKQGQNQYQDQAYQIKNTSIQQHKMLNQNSNFFHSGYQEIHSFIKENENMIENEIQSMKNKHPSRQHNHSMIELPYQSNQNKSVVNPTINIKALNPINITEISVASTTLNSNDYVSKSSKHQKLFQLALQKQKQQRQRDLQNEILDKECYFHPQINKNSSLILEKRKQSMGSNQSYSPPTHKHKVDVSVEKDLSVKRVNKNLNSQLKTRNSSNHTKIKSSRSNKRDISNHDTSNQDIGSQRTSKKQTELLVIRKIQRQIGQVISHIQESLGIKDIINQQGLHNIFYYLGTFSSKFDSYDLLNQNRRKQELAFIEDLWNLVLPVHQQQSYDVIADQSESKIGIQIEILQKLLMILYCPLNKNKALEDLTYFIPEIRINCIQRIDTSQLDTYSLYLDPDYLINQARLKLKNQSLIDSKNQKEIDEQSNCTFTPQINLKSIEMDHRRFITCETNYRSTTDQQYSTGTNIRTILCFIENDDNRSGMKREELLQIQGKIQQEKIKKMKELMDLREMSQHTFKPQIIDKSRELARESKYGIDTRNSINGLDQQFSSRRGQKSPSLQQYLESKNKECTFRPQSSLGRNQNQISTKNSQSVKKIKGFEDAIRKNRDKSIDAKNYNSVIDKKRSFSRKSSARNFNASLNQSTISNQSSKQPPSFIDREIKKKQHLFVLSLTLSNKKQYQVKVPKNVNPSKIADLFCYENGLSEDVKLELKELLTKCLVEYKQQSDFNKYISQN</sequence>
<keyword evidence="3" id="KW-1185">Reference proteome</keyword>
<dbReference type="EMBL" id="CCKQ01006292">
    <property type="protein sequence ID" value="CDW77591.1"/>
    <property type="molecule type" value="Genomic_DNA"/>
</dbReference>
<feature type="region of interest" description="Disordered" evidence="1">
    <location>
        <begin position="904"/>
        <end position="923"/>
    </location>
</feature>
<feature type="compositionally biased region" description="Polar residues" evidence="1">
    <location>
        <begin position="240"/>
        <end position="262"/>
    </location>
</feature>
<accession>A0A078A6S9</accession>
<feature type="compositionally biased region" description="Polar residues" evidence="1">
    <location>
        <begin position="191"/>
        <end position="210"/>
    </location>
</feature>